<protein>
    <recommendedName>
        <fullName evidence="3">DUF4302 domain-containing protein</fullName>
    </recommendedName>
</protein>
<comment type="caution">
    <text evidence="1">The sequence shown here is derived from an EMBL/GenBank/DDBJ whole genome shotgun (WGS) entry which is preliminary data.</text>
</comment>
<organism evidence="1 2">
    <name type="scientific">Pedobacter cryoconitis</name>
    <dbReference type="NCBI Taxonomy" id="188932"/>
    <lineage>
        <taxon>Bacteria</taxon>
        <taxon>Pseudomonadati</taxon>
        <taxon>Bacteroidota</taxon>
        <taxon>Sphingobacteriia</taxon>
        <taxon>Sphingobacteriales</taxon>
        <taxon>Sphingobacteriaceae</taxon>
        <taxon>Pedobacter</taxon>
    </lineage>
</organism>
<reference evidence="1 2" key="1">
    <citation type="submission" date="2020-08" db="EMBL/GenBank/DDBJ databases">
        <title>Genomic Encyclopedia of Type Strains, Phase IV (KMG-V): Genome sequencing to study the core and pangenomes of soil and plant-associated prokaryotes.</title>
        <authorList>
            <person name="Whitman W."/>
        </authorList>
    </citation>
    <scope>NUCLEOTIDE SEQUENCE [LARGE SCALE GENOMIC DNA]</scope>
    <source>
        <strain evidence="1 2">MP7CTX6</strain>
    </source>
</reference>
<dbReference type="RefSeq" id="WP_183865240.1">
    <property type="nucleotide sequence ID" value="NZ_JACHCF010000001.1"/>
</dbReference>
<evidence type="ECO:0000313" key="1">
    <source>
        <dbReference type="EMBL" id="MBB5619058.1"/>
    </source>
</evidence>
<name>A0A7W9DHF4_9SPHI</name>
<dbReference type="Proteomes" id="UP000537718">
    <property type="component" value="Unassembled WGS sequence"/>
</dbReference>
<gene>
    <name evidence="1" type="ORF">HDE69_000094</name>
</gene>
<dbReference type="AlphaFoldDB" id="A0A7W9DHF4"/>
<sequence length="288" mass="31766">MKKHLIHIAILLLIAGLAGCSKKDEASLFGDTPGQRAAAEVQKNQAFLTAAPYGWKAVIFPGLFRGRGFFFKFDEKNQVQTYADPSLKLISPAFGDPGSSGYQVKALQRPSLIFDTYSPLHILSDPSNGTVGVGYKSDFEFSFVSASPDTIKLDGNFNHAPMILIKATQAEYTAYQNKGFDAVKAAFINYAIATKGKKITLAIDATHNPECKIVTDQDNDRTFTLTYTDDKGVVQTQTTKWGPTVNSIFFQNTIVYNGIVINEVFYDSAKLSLYIQWQGKRYDLVVAP</sequence>
<dbReference type="EMBL" id="JACHCF010000001">
    <property type="protein sequence ID" value="MBB5619058.1"/>
    <property type="molecule type" value="Genomic_DNA"/>
</dbReference>
<dbReference type="PROSITE" id="PS51257">
    <property type="entry name" value="PROKAR_LIPOPROTEIN"/>
    <property type="match status" value="1"/>
</dbReference>
<evidence type="ECO:0008006" key="3">
    <source>
        <dbReference type="Google" id="ProtNLM"/>
    </source>
</evidence>
<proteinExistence type="predicted"/>
<dbReference type="InterPro" id="IPR025396">
    <property type="entry name" value="DUF4302"/>
</dbReference>
<evidence type="ECO:0000313" key="2">
    <source>
        <dbReference type="Proteomes" id="UP000537718"/>
    </source>
</evidence>
<dbReference type="Pfam" id="PF14135">
    <property type="entry name" value="DUF4302"/>
    <property type="match status" value="1"/>
</dbReference>
<accession>A0A7W9DHF4</accession>